<evidence type="ECO:0000313" key="4">
    <source>
        <dbReference type="EMBL" id="KAF2721776.1"/>
    </source>
</evidence>
<organism evidence="4 5">
    <name type="scientific">Polychaeton citri CBS 116435</name>
    <dbReference type="NCBI Taxonomy" id="1314669"/>
    <lineage>
        <taxon>Eukaryota</taxon>
        <taxon>Fungi</taxon>
        <taxon>Dikarya</taxon>
        <taxon>Ascomycota</taxon>
        <taxon>Pezizomycotina</taxon>
        <taxon>Dothideomycetes</taxon>
        <taxon>Dothideomycetidae</taxon>
        <taxon>Capnodiales</taxon>
        <taxon>Capnodiaceae</taxon>
        <taxon>Polychaeton</taxon>
    </lineage>
</organism>
<name>A0A9P4QB82_9PEZI</name>
<dbReference type="Gene3D" id="3.30.160.60">
    <property type="entry name" value="Classic Zinc Finger"/>
    <property type="match status" value="1"/>
</dbReference>
<dbReference type="EMBL" id="MU003787">
    <property type="protein sequence ID" value="KAF2721776.1"/>
    <property type="molecule type" value="Genomic_DNA"/>
</dbReference>
<evidence type="ECO:0000313" key="5">
    <source>
        <dbReference type="Proteomes" id="UP000799441"/>
    </source>
</evidence>
<keyword evidence="1" id="KW-0479">Metal-binding</keyword>
<feature type="domain" description="C2H2-type" evidence="3">
    <location>
        <begin position="170"/>
        <end position="201"/>
    </location>
</feature>
<evidence type="ECO:0000256" key="1">
    <source>
        <dbReference type="PROSITE-ProRule" id="PRU00042"/>
    </source>
</evidence>
<proteinExistence type="predicted"/>
<dbReference type="GO" id="GO:0008270">
    <property type="term" value="F:zinc ion binding"/>
    <property type="evidence" value="ECO:0007669"/>
    <property type="project" value="UniProtKB-KW"/>
</dbReference>
<keyword evidence="1" id="KW-0863">Zinc-finger</keyword>
<evidence type="ECO:0000259" key="3">
    <source>
        <dbReference type="PROSITE" id="PS50157"/>
    </source>
</evidence>
<reference evidence="4" key="1">
    <citation type="journal article" date="2020" name="Stud. Mycol.">
        <title>101 Dothideomycetes genomes: a test case for predicting lifestyles and emergence of pathogens.</title>
        <authorList>
            <person name="Haridas S."/>
            <person name="Albert R."/>
            <person name="Binder M."/>
            <person name="Bloem J."/>
            <person name="Labutti K."/>
            <person name="Salamov A."/>
            <person name="Andreopoulos B."/>
            <person name="Baker S."/>
            <person name="Barry K."/>
            <person name="Bills G."/>
            <person name="Bluhm B."/>
            <person name="Cannon C."/>
            <person name="Castanera R."/>
            <person name="Culley D."/>
            <person name="Daum C."/>
            <person name="Ezra D."/>
            <person name="Gonzalez J."/>
            <person name="Henrissat B."/>
            <person name="Kuo A."/>
            <person name="Liang C."/>
            <person name="Lipzen A."/>
            <person name="Lutzoni F."/>
            <person name="Magnuson J."/>
            <person name="Mondo S."/>
            <person name="Nolan M."/>
            <person name="Ohm R."/>
            <person name="Pangilinan J."/>
            <person name="Park H.-J."/>
            <person name="Ramirez L."/>
            <person name="Alfaro M."/>
            <person name="Sun H."/>
            <person name="Tritt A."/>
            <person name="Yoshinaga Y."/>
            <person name="Zwiers L.-H."/>
            <person name="Turgeon B."/>
            <person name="Goodwin S."/>
            <person name="Spatafora J."/>
            <person name="Crous P."/>
            <person name="Grigoriev I."/>
        </authorList>
    </citation>
    <scope>NUCLEOTIDE SEQUENCE</scope>
    <source>
        <strain evidence="4">CBS 116435</strain>
    </source>
</reference>
<keyword evidence="5" id="KW-1185">Reference proteome</keyword>
<feature type="region of interest" description="Disordered" evidence="2">
    <location>
        <begin position="91"/>
        <end position="111"/>
    </location>
</feature>
<dbReference type="Proteomes" id="UP000799441">
    <property type="component" value="Unassembled WGS sequence"/>
</dbReference>
<comment type="caution">
    <text evidence="4">The sequence shown here is derived from an EMBL/GenBank/DDBJ whole genome shotgun (WGS) entry which is preliminary data.</text>
</comment>
<protein>
    <recommendedName>
        <fullName evidence="3">C2H2-type domain-containing protein</fullName>
    </recommendedName>
</protein>
<dbReference type="OrthoDB" id="5366256at2759"/>
<dbReference type="InterPro" id="IPR013087">
    <property type="entry name" value="Znf_C2H2_type"/>
</dbReference>
<dbReference type="PROSITE" id="PS50157">
    <property type="entry name" value="ZINC_FINGER_C2H2_2"/>
    <property type="match status" value="1"/>
</dbReference>
<feature type="compositionally biased region" description="Low complexity" evidence="2">
    <location>
        <begin position="91"/>
        <end position="109"/>
    </location>
</feature>
<sequence length="233" mass="25957">MAHQTSIHVSRHHCWSSEQDLWYGIQASSTDATPHCHAAATPSSPPWESLPEVATQLHAGRYECTNTHEGPSTGQLWTADEELRWLLSTLDETTTPSSSSSTNLKPSTPHGMGSVNLELSTKIDSSGCEVLVYKKVFQCWDHGCDGRTFSTLSNYRRHCREQSVSNAELVPCPTCGKRFTRATARDLHLRRQRCGHFVETNPSFVNAGLRPLAMTVLQPNEQVDAHTYKPIQL</sequence>
<evidence type="ECO:0000256" key="2">
    <source>
        <dbReference type="SAM" id="MobiDB-lite"/>
    </source>
</evidence>
<accession>A0A9P4QB82</accession>
<dbReference type="AlphaFoldDB" id="A0A9P4QB82"/>
<keyword evidence="1" id="KW-0862">Zinc</keyword>
<gene>
    <name evidence="4" type="ORF">K431DRAFT_284467</name>
</gene>